<keyword evidence="1" id="KW-0472">Membrane</keyword>
<dbReference type="PANTHER" id="PTHR33383">
    <property type="entry name" value="MEMBRANE PROTEIN INSERTION EFFICIENCY FACTOR-RELATED"/>
    <property type="match status" value="1"/>
</dbReference>
<proteinExistence type="inferred from homology"/>
<dbReference type="Pfam" id="PF01809">
    <property type="entry name" value="YidD"/>
    <property type="match status" value="1"/>
</dbReference>
<feature type="region of interest" description="Disordered" evidence="2">
    <location>
        <begin position="64"/>
        <end position="83"/>
    </location>
</feature>
<dbReference type="Proteomes" id="UP000585665">
    <property type="component" value="Unassembled WGS sequence"/>
</dbReference>
<evidence type="ECO:0000313" key="4">
    <source>
        <dbReference type="Proteomes" id="UP000585665"/>
    </source>
</evidence>
<comment type="function">
    <text evidence="1">Could be involved in insertion of integral membrane proteins into the membrane.</text>
</comment>
<keyword evidence="1" id="KW-1003">Cell membrane</keyword>
<dbReference type="PANTHER" id="PTHR33383:SF1">
    <property type="entry name" value="MEMBRANE PROTEIN INSERTION EFFICIENCY FACTOR-RELATED"/>
    <property type="match status" value="1"/>
</dbReference>
<dbReference type="EMBL" id="JABXXR010000062">
    <property type="protein sequence ID" value="NVN40755.1"/>
    <property type="molecule type" value="Genomic_DNA"/>
</dbReference>
<dbReference type="HAMAP" id="MF_00386">
    <property type="entry name" value="UPF0161_YidD"/>
    <property type="match status" value="1"/>
</dbReference>
<evidence type="ECO:0000256" key="1">
    <source>
        <dbReference type="HAMAP-Rule" id="MF_00386"/>
    </source>
</evidence>
<accession>A0A850P814</accession>
<dbReference type="GO" id="GO:0005886">
    <property type="term" value="C:plasma membrane"/>
    <property type="evidence" value="ECO:0007669"/>
    <property type="project" value="UniProtKB-SubCell"/>
</dbReference>
<comment type="subcellular location">
    <subcellularLocation>
        <location evidence="1">Cell membrane</location>
        <topology evidence="1">Peripheral membrane protein</topology>
        <orientation evidence="1">Cytoplasmic side</orientation>
    </subcellularLocation>
</comment>
<sequence length="83" mass="9077">MSRAAVWIALALIRMYQWAISPLLGSNCRFTPTCSAYAHDAICAHGAGRGILLSAWRIMRCNPWNNGGYDPVPPRRTDPSGAC</sequence>
<reference evidence="3 4" key="1">
    <citation type="submission" date="2020-06" db="EMBL/GenBank/DDBJ databases">
        <title>Description of novel acetic acid bacteria.</title>
        <authorList>
            <person name="Sombolestani A."/>
        </authorList>
    </citation>
    <scope>NUCLEOTIDE SEQUENCE [LARGE SCALE GENOMIC DNA]</scope>
    <source>
        <strain evidence="3 4">LMG 27010</strain>
    </source>
</reference>
<gene>
    <name evidence="3" type="primary">yidD</name>
    <name evidence="3" type="ORF">HUK82_09285</name>
</gene>
<keyword evidence="4" id="KW-1185">Reference proteome</keyword>
<dbReference type="AlphaFoldDB" id="A0A850P814"/>
<feature type="compositionally biased region" description="Basic and acidic residues" evidence="2">
    <location>
        <begin position="73"/>
        <end position="83"/>
    </location>
</feature>
<comment type="similarity">
    <text evidence="1">Belongs to the UPF0161 family.</text>
</comment>
<protein>
    <recommendedName>
        <fullName evidence="1">Putative membrane protein insertion efficiency factor</fullName>
    </recommendedName>
</protein>
<evidence type="ECO:0000256" key="2">
    <source>
        <dbReference type="SAM" id="MobiDB-lite"/>
    </source>
</evidence>
<evidence type="ECO:0000313" key="3">
    <source>
        <dbReference type="EMBL" id="NVN40755.1"/>
    </source>
</evidence>
<name>A0A850P814_9PROT</name>
<comment type="caution">
    <text evidence="3">The sequence shown here is derived from an EMBL/GenBank/DDBJ whole genome shotgun (WGS) entry which is preliminary data.</text>
</comment>
<dbReference type="SMART" id="SM01234">
    <property type="entry name" value="Haemolytic"/>
    <property type="match status" value="1"/>
</dbReference>
<dbReference type="InterPro" id="IPR002696">
    <property type="entry name" value="Membr_insert_effic_factor_YidD"/>
</dbReference>
<dbReference type="NCBIfam" id="TIGR00278">
    <property type="entry name" value="membrane protein insertion efficiency factor YidD"/>
    <property type="match status" value="1"/>
</dbReference>
<organism evidence="3 4">
    <name type="scientific">Ameyamaea chiangmaiensis</name>
    <dbReference type="NCBI Taxonomy" id="442969"/>
    <lineage>
        <taxon>Bacteria</taxon>
        <taxon>Pseudomonadati</taxon>
        <taxon>Pseudomonadota</taxon>
        <taxon>Alphaproteobacteria</taxon>
        <taxon>Acetobacterales</taxon>
        <taxon>Acetobacteraceae</taxon>
        <taxon>Ameyamaea</taxon>
    </lineage>
</organism>